<evidence type="ECO:0000313" key="3">
    <source>
        <dbReference type="Proteomes" id="UP000286701"/>
    </source>
</evidence>
<proteinExistence type="predicted"/>
<evidence type="ECO:0000313" key="2">
    <source>
        <dbReference type="EMBL" id="RWY47573.1"/>
    </source>
</evidence>
<dbReference type="EMBL" id="SBIW01000019">
    <property type="protein sequence ID" value="RWY47573.1"/>
    <property type="molecule type" value="Genomic_DNA"/>
</dbReference>
<feature type="domain" description="Cadherin-like beta-sandwich-like" evidence="1">
    <location>
        <begin position="2"/>
        <end position="64"/>
    </location>
</feature>
<protein>
    <submittedName>
        <fullName evidence="2">Cadherin-like beta sandwich domain-containing protein</fullName>
    </submittedName>
</protein>
<dbReference type="OrthoDB" id="8913664at2"/>
<keyword evidence="3" id="KW-1185">Reference proteome</keyword>
<feature type="non-terminal residue" evidence="2">
    <location>
        <position position="1"/>
    </location>
</feature>
<accession>A0A3S3VG56</accession>
<evidence type="ECO:0000259" key="1">
    <source>
        <dbReference type="Pfam" id="PF12733"/>
    </source>
</evidence>
<feature type="domain" description="Cadherin-like beta-sandwich-like" evidence="1">
    <location>
        <begin position="90"/>
        <end position="163"/>
    </location>
</feature>
<gene>
    <name evidence="2" type="ORF">EPL05_21715</name>
</gene>
<dbReference type="InterPro" id="IPR025883">
    <property type="entry name" value="Cadherin-like_domain"/>
</dbReference>
<dbReference type="AlphaFoldDB" id="A0A3S3VG56"/>
<name>A0A3S3VG56_9SPHI</name>
<organism evidence="2 3">
    <name type="scientific">Mucilaginibacter gilvus</name>
    <dbReference type="NCBI Taxonomy" id="2305909"/>
    <lineage>
        <taxon>Bacteria</taxon>
        <taxon>Pseudomonadati</taxon>
        <taxon>Bacteroidota</taxon>
        <taxon>Sphingobacteriia</taxon>
        <taxon>Sphingobacteriales</taxon>
        <taxon>Sphingobacteriaceae</taxon>
        <taxon>Mucilaginibacter</taxon>
    </lineage>
</organism>
<dbReference type="Pfam" id="PF12733">
    <property type="entry name" value="Cadherin-like"/>
    <property type="match status" value="2"/>
</dbReference>
<dbReference type="Proteomes" id="UP000286701">
    <property type="component" value="Unassembled WGS sequence"/>
</dbReference>
<comment type="caution">
    <text evidence="2">The sequence shown here is derived from an EMBL/GenBank/DDBJ whole genome shotgun (WGS) entry which is preliminary data.</text>
</comment>
<dbReference type="RefSeq" id="WP_134240089.1">
    <property type="nucleotide sequence ID" value="NZ_SBIW01000019.1"/>
</dbReference>
<sequence>SSASTISLTLTAQDAGSVIRVNGSTVASGVASAPITLTGASTPIDVLVTAENGTSTKTYRITVLKGLSGNAYLSKIATNPLSPLAQVSGPADLNYTATVGSSASTISLTLTAQDAGSAIKINGTTVASGVASGPITLTGASTPIDVLVTAENGTTTKTYRITAVKGLSDNAYLSKIATNPLSPLTQVSGPADLNYTATVGSLASTISLT</sequence>
<reference evidence="2 3" key="1">
    <citation type="submission" date="2019-01" db="EMBL/GenBank/DDBJ databases">
        <title>Mucilaginibacter antarcticum sp. nov., isolated from antarctic soil.</title>
        <authorList>
            <person name="Yan Y.-Q."/>
            <person name="Du Z.-J."/>
        </authorList>
    </citation>
    <scope>NUCLEOTIDE SEQUENCE [LARGE SCALE GENOMIC DNA]</scope>
    <source>
        <strain evidence="2 3">F01003</strain>
    </source>
</reference>
<feature type="non-terminal residue" evidence="2">
    <location>
        <position position="209"/>
    </location>
</feature>